<name>A0AAD2JU33_9AGAR</name>
<evidence type="ECO:0000313" key="2">
    <source>
        <dbReference type="EMBL" id="CAK5262000.1"/>
    </source>
</evidence>
<dbReference type="PROSITE" id="PS50280">
    <property type="entry name" value="SET"/>
    <property type="match status" value="1"/>
</dbReference>
<dbReference type="Gene3D" id="3.90.1410.10">
    <property type="entry name" value="set domain protein methyltransferase, domain 1"/>
    <property type="match status" value="1"/>
</dbReference>
<evidence type="ECO:0000259" key="1">
    <source>
        <dbReference type="PROSITE" id="PS50280"/>
    </source>
</evidence>
<dbReference type="Proteomes" id="UP001295794">
    <property type="component" value="Unassembled WGS sequence"/>
</dbReference>
<gene>
    <name evidence="2" type="ORF">MYCIT1_LOCUS378</name>
</gene>
<proteinExistence type="predicted"/>
<dbReference type="EMBL" id="CAVNYO010000005">
    <property type="protein sequence ID" value="CAK5262000.1"/>
    <property type="molecule type" value="Genomic_DNA"/>
</dbReference>
<dbReference type="CDD" id="cd10527">
    <property type="entry name" value="SET_LSMT"/>
    <property type="match status" value="1"/>
</dbReference>
<feature type="non-terminal residue" evidence="2">
    <location>
        <position position="1"/>
    </location>
</feature>
<sequence>LLQPILTFSISMSASLESLRRWCSHHKIWIDHRIEIVSSDLSGIHLVSQSPIAQDTILVKIPREAAISLKTSRISRHIPASASTHHGRSAQLWLALALSVELALGPSSEWAGYLQSLPRALSGMPLFWLGSGADGASALDFLKGTEAWRLVNETDESGATLVEDIDAFFEAVARGVYSKVLGSSSVETLTRKDFALAYGLVSSRAFLIDAYHGLAMVPIADAFNHVQENHVHLQSDYEVCPECGSLRQCIHDGGEDLPSETWEDDCLEMISNRPIESGVEVFNTYGEMLSNAQLLLQYGFILDGNENDRVTWTCDEMAEFVHSSLHWDPAPVRQTTDWLQSLPWEILEESSELVYIDRKHAFCVNADGTVSHGLWLYLATALVCSRTDIRGPTSAQEAILSGVEHLLRCQSGMEQHESPEHISGYTTNGSTIHQLSGLIFSLCRARSAGISRGELTIRELGELLDSLPEESAPSRRMAVSLALTEKSILETCMFAWQSLAETFVHAPDSDK</sequence>
<dbReference type="SUPFAM" id="SSF82199">
    <property type="entry name" value="SET domain"/>
    <property type="match status" value="1"/>
</dbReference>
<dbReference type="PANTHER" id="PTHR13271:SF34">
    <property type="entry name" value="N-LYSINE METHYLTRANSFERASE SETD6"/>
    <property type="match status" value="1"/>
</dbReference>
<keyword evidence="3" id="KW-1185">Reference proteome</keyword>
<dbReference type="AlphaFoldDB" id="A0AAD2JU33"/>
<comment type="caution">
    <text evidence="2">The sequence shown here is derived from an EMBL/GenBank/DDBJ whole genome shotgun (WGS) entry which is preliminary data.</text>
</comment>
<dbReference type="InterPro" id="IPR050600">
    <property type="entry name" value="SETD3_SETD6_MTase"/>
</dbReference>
<organism evidence="2 3">
    <name type="scientific">Mycena citricolor</name>
    <dbReference type="NCBI Taxonomy" id="2018698"/>
    <lineage>
        <taxon>Eukaryota</taxon>
        <taxon>Fungi</taxon>
        <taxon>Dikarya</taxon>
        <taxon>Basidiomycota</taxon>
        <taxon>Agaricomycotina</taxon>
        <taxon>Agaricomycetes</taxon>
        <taxon>Agaricomycetidae</taxon>
        <taxon>Agaricales</taxon>
        <taxon>Marasmiineae</taxon>
        <taxon>Mycenaceae</taxon>
        <taxon>Mycena</taxon>
    </lineage>
</organism>
<dbReference type="InterPro" id="IPR001214">
    <property type="entry name" value="SET_dom"/>
</dbReference>
<protein>
    <recommendedName>
        <fullName evidence="1">SET domain-containing protein</fullName>
    </recommendedName>
</protein>
<reference evidence="2" key="1">
    <citation type="submission" date="2023-11" db="EMBL/GenBank/DDBJ databases">
        <authorList>
            <person name="De Vega J J."/>
            <person name="De Vega J J."/>
        </authorList>
    </citation>
    <scope>NUCLEOTIDE SEQUENCE</scope>
</reference>
<accession>A0AAD2JU33</accession>
<dbReference type="GO" id="GO:0016279">
    <property type="term" value="F:protein-lysine N-methyltransferase activity"/>
    <property type="evidence" value="ECO:0007669"/>
    <property type="project" value="TreeGrafter"/>
</dbReference>
<dbReference type="PANTHER" id="PTHR13271">
    <property type="entry name" value="UNCHARACTERIZED PUTATIVE METHYLTRANSFERASE"/>
    <property type="match status" value="1"/>
</dbReference>
<dbReference type="GO" id="GO:0005634">
    <property type="term" value="C:nucleus"/>
    <property type="evidence" value="ECO:0007669"/>
    <property type="project" value="TreeGrafter"/>
</dbReference>
<dbReference type="InterPro" id="IPR046341">
    <property type="entry name" value="SET_dom_sf"/>
</dbReference>
<feature type="domain" description="SET" evidence="1">
    <location>
        <begin position="32"/>
        <end position="286"/>
    </location>
</feature>
<evidence type="ECO:0000313" key="3">
    <source>
        <dbReference type="Proteomes" id="UP001295794"/>
    </source>
</evidence>